<keyword evidence="3" id="KW-1185">Reference proteome</keyword>
<evidence type="ECO:0000313" key="4">
    <source>
        <dbReference type="RefSeq" id="XP_030982288.1"/>
    </source>
</evidence>
<sequence length="127" mass="13695">MQLYNIIKVIAVTTWGAQVLALPAGHANVNEYNGLNAPRSSGVKARNQEFTESGRAKDPSIKTEGYKAANKLGQTGWFTKPNAQSITVPKSKSRARKGMTAGPQAANDDGPMGVLYAAPKEDYMQRQ</sequence>
<feature type="region of interest" description="Disordered" evidence="1">
    <location>
        <begin position="34"/>
        <end position="61"/>
    </location>
</feature>
<organism evidence="3 4">
    <name type="scientific">Pyricularia grisea</name>
    <name type="common">Crabgrass-specific blast fungus</name>
    <name type="synonym">Magnaporthe grisea</name>
    <dbReference type="NCBI Taxonomy" id="148305"/>
    <lineage>
        <taxon>Eukaryota</taxon>
        <taxon>Fungi</taxon>
        <taxon>Dikarya</taxon>
        <taxon>Ascomycota</taxon>
        <taxon>Pezizomycotina</taxon>
        <taxon>Sordariomycetes</taxon>
        <taxon>Sordariomycetidae</taxon>
        <taxon>Magnaporthales</taxon>
        <taxon>Pyriculariaceae</taxon>
        <taxon>Pyricularia</taxon>
    </lineage>
</organism>
<proteinExistence type="predicted"/>
<feature type="region of interest" description="Disordered" evidence="1">
    <location>
        <begin position="77"/>
        <end position="127"/>
    </location>
</feature>
<dbReference type="RefSeq" id="XP_030982288.1">
    <property type="nucleotide sequence ID" value="XM_031125497.1"/>
</dbReference>
<dbReference type="GeneID" id="41960406"/>
<feature type="signal peptide" evidence="2">
    <location>
        <begin position="1"/>
        <end position="21"/>
    </location>
</feature>
<gene>
    <name evidence="4" type="ORF">PgNI_05466</name>
</gene>
<reference evidence="3 4" key="1">
    <citation type="journal article" date="2019" name="Mol. Biol. Evol.">
        <title>Blast fungal genomes show frequent chromosomal changes, gene gains and losses, and effector gene turnover.</title>
        <authorList>
            <person name="Gomez Luciano L.B."/>
            <person name="Jason Tsai I."/>
            <person name="Chuma I."/>
            <person name="Tosa Y."/>
            <person name="Chen Y.H."/>
            <person name="Li J.Y."/>
            <person name="Li M.Y."/>
            <person name="Jade Lu M.Y."/>
            <person name="Nakayashiki H."/>
            <person name="Li W.H."/>
        </authorList>
    </citation>
    <scope>NUCLEOTIDE SEQUENCE [LARGE SCALE GENOMIC DNA]</scope>
    <source>
        <strain evidence="3 4">NI907</strain>
    </source>
</reference>
<dbReference type="Proteomes" id="UP000515153">
    <property type="component" value="Chromosome I"/>
</dbReference>
<evidence type="ECO:0000256" key="2">
    <source>
        <dbReference type="SAM" id="SignalP"/>
    </source>
</evidence>
<feature type="compositionally biased region" description="Basic and acidic residues" evidence="1">
    <location>
        <begin position="46"/>
        <end position="61"/>
    </location>
</feature>
<name>A0A6P8B556_PYRGI</name>
<reference evidence="4" key="2">
    <citation type="submission" date="2019-10" db="EMBL/GenBank/DDBJ databases">
        <authorList>
            <consortium name="NCBI Genome Project"/>
        </authorList>
    </citation>
    <scope>NUCLEOTIDE SEQUENCE</scope>
    <source>
        <strain evidence="4">NI907</strain>
    </source>
</reference>
<evidence type="ECO:0000256" key="1">
    <source>
        <dbReference type="SAM" id="MobiDB-lite"/>
    </source>
</evidence>
<dbReference type="OrthoDB" id="10559857at2759"/>
<dbReference type="AlphaFoldDB" id="A0A6P8B556"/>
<keyword evidence="2" id="KW-0732">Signal</keyword>
<feature type="compositionally biased region" description="Polar residues" evidence="1">
    <location>
        <begin position="77"/>
        <end position="90"/>
    </location>
</feature>
<accession>A0A6P8B556</accession>
<dbReference type="KEGG" id="pgri:PgNI_05466"/>
<reference evidence="4" key="3">
    <citation type="submission" date="2025-08" db="UniProtKB">
        <authorList>
            <consortium name="RefSeq"/>
        </authorList>
    </citation>
    <scope>IDENTIFICATION</scope>
    <source>
        <strain evidence="4">NI907</strain>
    </source>
</reference>
<protein>
    <submittedName>
        <fullName evidence="4">Uncharacterized protein</fullName>
    </submittedName>
</protein>
<feature type="chain" id="PRO_5028474617" evidence="2">
    <location>
        <begin position="22"/>
        <end position="127"/>
    </location>
</feature>
<evidence type="ECO:0000313" key="3">
    <source>
        <dbReference type="Proteomes" id="UP000515153"/>
    </source>
</evidence>